<proteinExistence type="predicted"/>
<gene>
    <name evidence="2" type="ORF">AU252_12730</name>
</gene>
<protein>
    <submittedName>
        <fullName evidence="2">Uncharacterized protein</fullName>
    </submittedName>
</protein>
<dbReference type="AlphaFoldDB" id="A0A0U3P977"/>
<evidence type="ECO:0000313" key="2">
    <source>
        <dbReference type="EMBL" id="ALV41920.1"/>
    </source>
</evidence>
<dbReference type="EMBL" id="CP013747">
    <property type="protein sequence ID" value="ALV41920.1"/>
    <property type="molecule type" value="Genomic_DNA"/>
</dbReference>
<reference evidence="2 3" key="1">
    <citation type="submission" date="2015-12" db="EMBL/GenBank/DDBJ databases">
        <authorList>
            <person name="Shamseldin A."/>
            <person name="Moawad H."/>
            <person name="Abd El-Rahim W.M."/>
            <person name="Sadowsky M.J."/>
        </authorList>
    </citation>
    <scope>NUCLEOTIDE SEQUENCE [LARGE SCALE GENOMIC DNA]</scope>
    <source>
        <strain evidence="2 3">Ar51</strain>
    </source>
</reference>
<feature type="compositionally biased region" description="Polar residues" evidence="1">
    <location>
        <begin position="39"/>
        <end position="49"/>
    </location>
</feature>
<dbReference type="STRING" id="121292.AU252_12730"/>
<evidence type="ECO:0000313" key="3">
    <source>
        <dbReference type="Proteomes" id="UP000065151"/>
    </source>
</evidence>
<dbReference type="KEGG" id="psul:AU252_12730"/>
<feature type="region of interest" description="Disordered" evidence="1">
    <location>
        <begin position="19"/>
        <end position="55"/>
    </location>
</feature>
<sequence>MFSEKRGYQLELVPALLGAAVDDQRPLDGQTAPRDPLNVANTGSGSANSGLDHEILKPGNHLSLRGMGRRMIDAGNVATIGAETSN</sequence>
<evidence type="ECO:0000256" key="1">
    <source>
        <dbReference type="SAM" id="MobiDB-lite"/>
    </source>
</evidence>
<accession>A0A0U3P977</accession>
<name>A0A0U3P977_9MICC</name>
<organism evidence="2">
    <name type="scientific">Pseudarthrobacter sulfonivorans</name>
    <dbReference type="NCBI Taxonomy" id="121292"/>
    <lineage>
        <taxon>Bacteria</taxon>
        <taxon>Bacillati</taxon>
        <taxon>Actinomycetota</taxon>
        <taxon>Actinomycetes</taxon>
        <taxon>Micrococcales</taxon>
        <taxon>Micrococcaceae</taxon>
        <taxon>Pseudarthrobacter</taxon>
    </lineage>
</organism>
<dbReference type="Proteomes" id="UP000065151">
    <property type="component" value="Chromosome"/>
</dbReference>